<accession>A0A2C9KCG2</accession>
<sequence>MGEFHKLKIENMQYQVEEHQIIDLNQNSKEPTKKERAKFATIAVGSGEGVYSIAKELGIDYLISGGATNNPSLQDFIVAIDTINAENVIIFPNDSNIYLVALQAQKHSANSNIKIVKTTNMVESFIISQYIDKEAPFEDIVRECEQILEKIQYCIITTAAKNIVLDNVKVRKDDYLVMVKPKKIIASCKSFDKALEIISNKVIPKNVGMVSFLMGQELDLEQVDSIEKMAKKLHIEHEILQTNQPVYFTIIGFEVDNA</sequence>
<dbReference type="Proteomes" id="UP000076420">
    <property type="component" value="Unassembled WGS sequence"/>
</dbReference>
<dbReference type="EnsemblMetazoa" id="BGLB017518-RA">
    <property type="protein sequence ID" value="BGLB017518-PA"/>
    <property type="gene ID" value="BGLB017518"/>
</dbReference>
<reference evidence="2" key="1">
    <citation type="submission" date="2020-05" db="UniProtKB">
        <authorList>
            <consortium name="EnsemblMetazoa"/>
        </authorList>
    </citation>
    <scope>IDENTIFICATION</scope>
    <source>
        <strain evidence="2">BB02</strain>
    </source>
</reference>
<dbReference type="SMART" id="SM01121">
    <property type="entry name" value="Dak1_2"/>
    <property type="match status" value="1"/>
</dbReference>
<dbReference type="AlphaFoldDB" id="A0A2C9KCG2"/>
<dbReference type="Pfam" id="PF13684">
    <property type="entry name" value="FakA-like_C"/>
    <property type="match status" value="1"/>
</dbReference>
<dbReference type="InterPro" id="IPR033470">
    <property type="entry name" value="FakA-like_C"/>
</dbReference>
<dbReference type="VEuPathDB" id="VectorBase:BGLB017518"/>
<gene>
    <name evidence="2" type="primary">106064460</name>
</gene>
<organism evidence="2 3">
    <name type="scientific">Biomphalaria glabrata</name>
    <name type="common">Bloodfluke planorb</name>
    <name type="synonym">Freshwater snail</name>
    <dbReference type="NCBI Taxonomy" id="6526"/>
    <lineage>
        <taxon>Eukaryota</taxon>
        <taxon>Metazoa</taxon>
        <taxon>Spiralia</taxon>
        <taxon>Lophotrochozoa</taxon>
        <taxon>Mollusca</taxon>
        <taxon>Gastropoda</taxon>
        <taxon>Heterobranchia</taxon>
        <taxon>Euthyneura</taxon>
        <taxon>Panpulmonata</taxon>
        <taxon>Hygrophila</taxon>
        <taxon>Lymnaeoidea</taxon>
        <taxon>Planorbidae</taxon>
        <taxon>Biomphalaria</taxon>
    </lineage>
</organism>
<name>A0A2C9KCG2_BIOGL</name>
<evidence type="ECO:0000313" key="3">
    <source>
        <dbReference type="Proteomes" id="UP000076420"/>
    </source>
</evidence>
<feature type="domain" description="Fatty acid kinase subunit A-like C-terminal" evidence="1">
    <location>
        <begin position="2"/>
        <end position="254"/>
    </location>
</feature>
<proteinExistence type="predicted"/>
<evidence type="ECO:0000313" key="2">
    <source>
        <dbReference type="EnsemblMetazoa" id="BGLB017518-PA"/>
    </source>
</evidence>
<evidence type="ECO:0000259" key="1">
    <source>
        <dbReference type="SMART" id="SM01121"/>
    </source>
</evidence>
<protein>
    <recommendedName>
        <fullName evidence="1">Fatty acid kinase subunit A-like C-terminal domain-containing protein</fullName>
    </recommendedName>
</protein>